<proteinExistence type="predicted"/>
<reference evidence="1 2" key="1">
    <citation type="submission" date="2019-03" db="EMBL/GenBank/DDBJ databases">
        <title>First draft genome of Liparis tanakae, snailfish: a comprehensive survey of snailfish specific genes.</title>
        <authorList>
            <person name="Kim W."/>
            <person name="Song I."/>
            <person name="Jeong J.-H."/>
            <person name="Kim D."/>
            <person name="Kim S."/>
            <person name="Ryu S."/>
            <person name="Song J.Y."/>
            <person name="Lee S.K."/>
        </authorList>
    </citation>
    <scope>NUCLEOTIDE SEQUENCE [LARGE SCALE GENOMIC DNA]</scope>
    <source>
        <tissue evidence="1">Muscle</tissue>
    </source>
</reference>
<gene>
    <name evidence="1" type="ORF">EYF80_017351</name>
</gene>
<sequence>MVEQNKPFIVHWSASPYIVSPSLVMAVPCSNEAIRPSTQSFTAAGLLDCLDNHLIKTVENEVRIEFSRKKHRMKKSRLRLQTLTVSHLAFIFSFSNLANSRLSWMIISSFQMSSRAKPMRTMPATTPATMGMMSGPAGQSEINTFHTLVHVGLGFLLTQRFDHVDLLLRVVVDGMSVPLSLRQVLSMSSVATSLLLHSHCLPTRPSLHLRRRERL</sequence>
<evidence type="ECO:0000313" key="2">
    <source>
        <dbReference type="Proteomes" id="UP000314294"/>
    </source>
</evidence>
<dbReference type="Proteomes" id="UP000314294">
    <property type="component" value="Unassembled WGS sequence"/>
</dbReference>
<organism evidence="1 2">
    <name type="scientific">Liparis tanakae</name>
    <name type="common">Tanaka's snailfish</name>
    <dbReference type="NCBI Taxonomy" id="230148"/>
    <lineage>
        <taxon>Eukaryota</taxon>
        <taxon>Metazoa</taxon>
        <taxon>Chordata</taxon>
        <taxon>Craniata</taxon>
        <taxon>Vertebrata</taxon>
        <taxon>Euteleostomi</taxon>
        <taxon>Actinopterygii</taxon>
        <taxon>Neopterygii</taxon>
        <taxon>Teleostei</taxon>
        <taxon>Neoteleostei</taxon>
        <taxon>Acanthomorphata</taxon>
        <taxon>Eupercaria</taxon>
        <taxon>Perciformes</taxon>
        <taxon>Cottioidei</taxon>
        <taxon>Cottales</taxon>
        <taxon>Liparidae</taxon>
        <taxon>Liparis</taxon>
    </lineage>
</organism>
<keyword evidence="2" id="KW-1185">Reference proteome</keyword>
<dbReference type="AlphaFoldDB" id="A0A4Z2I4P5"/>
<dbReference type="EMBL" id="SRLO01000137">
    <property type="protein sequence ID" value="TNN72425.1"/>
    <property type="molecule type" value="Genomic_DNA"/>
</dbReference>
<protein>
    <submittedName>
        <fullName evidence="1">Uncharacterized protein</fullName>
    </submittedName>
</protein>
<name>A0A4Z2I4P5_9TELE</name>
<evidence type="ECO:0000313" key="1">
    <source>
        <dbReference type="EMBL" id="TNN72425.1"/>
    </source>
</evidence>
<accession>A0A4Z2I4P5</accession>
<comment type="caution">
    <text evidence="1">The sequence shown here is derived from an EMBL/GenBank/DDBJ whole genome shotgun (WGS) entry which is preliminary data.</text>
</comment>